<proteinExistence type="predicted"/>
<gene>
    <name evidence="1" type="ORF">EAS64_05115</name>
</gene>
<comment type="caution">
    <text evidence="1">The sequence shown here is derived from an EMBL/GenBank/DDBJ whole genome shotgun (WGS) entry which is preliminary data.</text>
</comment>
<protein>
    <submittedName>
        <fullName evidence="1">Gamma-glutamyl-gamma-aminobutyrate hydrolase family protein</fullName>
    </submittedName>
</protein>
<dbReference type="PROSITE" id="PS51273">
    <property type="entry name" value="GATASE_TYPE_1"/>
    <property type="match status" value="1"/>
</dbReference>
<dbReference type="InterPro" id="IPR029062">
    <property type="entry name" value="Class_I_gatase-like"/>
</dbReference>
<organism evidence="1 2">
    <name type="scientific">Trebonia kvetii</name>
    <dbReference type="NCBI Taxonomy" id="2480626"/>
    <lineage>
        <taxon>Bacteria</taxon>
        <taxon>Bacillati</taxon>
        <taxon>Actinomycetota</taxon>
        <taxon>Actinomycetes</taxon>
        <taxon>Streptosporangiales</taxon>
        <taxon>Treboniaceae</taxon>
        <taxon>Trebonia</taxon>
    </lineage>
</organism>
<dbReference type="SUPFAM" id="SSF52317">
    <property type="entry name" value="Class I glutamine amidotransferase-like"/>
    <property type="match status" value="1"/>
</dbReference>
<dbReference type="EMBL" id="RPFW01000001">
    <property type="protein sequence ID" value="TVZ06748.1"/>
    <property type="molecule type" value="Genomic_DNA"/>
</dbReference>
<dbReference type="GO" id="GO:0006598">
    <property type="term" value="P:polyamine catabolic process"/>
    <property type="evidence" value="ECO:0007669"/>
    <property type="project" value="TreeGrafter"/>
</dbReference>
<evidence type="ECO:0000313" key="1">
    <source>
        <dbReference type="EMBL" id="TVZ06748.1"/>
    </source>
</evidence>
<reference evidence="1 2" key="1">
    <citation type="submission" date="2018-11" db="EMBL/GenBank/DDBJ databases">
        <title>Trebonia kvetii gen.nov., sp.nov., a novel acidophilic actinobacterium, and proposal of the new actinobacterial family Treboniaceae fam. nov.</title>
        <authorList>
            <person name="Rapoport D."/>
            <person name="Sagova-Mareckova M."/>
            <person name="Sedlacek I."/>
            <person name="Provaznik J."/>
            <person name="Kralova S."/>
            <person name="Pavlinic D."/>
            <person name="Benes V."/>
            <person name="Kopecky J."/>
        </authorList>
    </citation>
    <scope>NUCLEOTIDE SEQUENCE [LARGE SCALE GENOMIC DNA]</scope>
    <source>
        <strain evidence="1 2">15Tr583</strain>
    </source>
</reference>
<dbReference type="PANTHER" id="PTHR43235">
    <property type="entry name" value="GLUTAMINE AMIDOTRANSFERASE PB2B2.05-RELATED"/>
    <property type="match status" value="1"/>
</dbReference>
<evidence type="ECO:0000313" key="2">
    <source>
        <dbReference type="Proteomes" id="UP000460272"/>
    </source>
</evidence>
<keyword evidence="2" id="KW-1185">Reference proteome</keyword>
<keyword evidence="1" id="KW-0378">Hydrolase</keyword>
<accession>A0A6P2C648</accession>
<dbReference type="RefSeq" id="WP_145851501.1">
    <property type="nucleotide sequence ID" value="NZ_RPFW01000001.1"/>
</dbReference>
<dbReference type="Pfam" id="PF07722">
    <property type="entry name" value="Peptidase_C26"/>
    <property type="match status" value="1"/>
</dbReference>
<dbReference type="AlphaFoldDB" id="A0A6P2C648"/>
<name>A0A6P2C648_9ACTN</name>
<dbReference type="CDD" id="cd01745">
    <property type="entry name" value="GATase1_2"/>
    <property type="match status" value="1"/>
</dbReference>
<dbReference type="OrthoDB" id="9813383at2"/>
<dbReference type="GO" id="GO:0005829">
    <property type="term" value="C:cytosol"/>
    <property type="evidence" value="ECO:0007669"/>
    <property type="project" value="TreeGrafter"/>
</dbReference>
<dbReference type="PANTHER" id="PTHR43235:SF1">
    <property type="entry name" value="GLUTAMINE AMIDOTRANSFERASE PB2B2.05-RELATED"/>
    <property type="match status" value="1"/>
</dbReference>
<dbReference type="Proteomes" id="UP000460272">
    <property type="component" value="Unassembled WGS sequence"/>
</dbReference>
<dbReference type="Gene3D" id="3.40.50.880">
    <property type="match status" value="1"/>
</dbReference>
<dbReference type="InterPro" id="IPR011697">
    <property type="entry name" value="Peptidase_C26"/>
</dbReference>
<dbReference type="GO" id="GO:0033969">
    <property type="term" value="F:gamma-glutamyl-gamma-aminobutyrate hydrolase activity"/>
    <property type="evidence" value="ECO:0007669"/>
    <property type="project" value="TreeGrafter"/>
</dbReference>
<dbReference type="InterPro" id="IPR044668">
    <property type="entry name" value="PuuD-like"/>
</dbReference>
<sequence>MTRILVTTWRREGEVFGPVLRDMFGVEVQYAQSLQRAGAQVYLTPQPPAGTDTAETLRGFDGLLVIGGEDLAAEVSGAEPEDIGEGASAARDRWEIALLKAAVDGDLPVLAICRGMQLLNVAFGGTLHGDIAGSSPQHPPVSADRDEALAFRHLVKFEPGSLVSRAYRRNAKETNSLHHQAVNRVGSGLEVTGRAADGGVEAMELPEARWCLGVQWHPELLPDDPQELGLFIEFVHACRDRLDGGARILRPYSAALAGLGSGDGDRAKQAPVLADLNWPVDSRVVSAHTRREAIRQGFYVFEAKGCDR</sequence>